<evidence type="ECO:0000313" key="3">
    <source>
        <dbReference type="Proteomes" id="UP000660611"/>
    </source>
</evidence>
<dbReference type="InterPro" id="IPR016181">
    <property type="entry name" value="Acyl_CoA_acyltransferase"/>
</dbReference>
<keyword evidence="3" id="KW-1185">Reference proteome</keyword>
<gene>
    <name evidence="2" type="ORF">Dsi01nite_019720</name>
</gene>
<dbReference type="Proteomes" id="UP000660611">
    <property type="component" value="Unassembled WGS sequence"/>
</dbReference>
<dbReference type="PROSITE" id="PS51186">
    <property type="entry name" value="GNAT"/>
    <property type="match status" value="1"/>
</dbReference>
<protein>
    <recommendedName>
        <fullName evidence="1">N-acetyltransferase domain-containing protein</fullName>
    </recommendedName>
</protein>
<dbReference type="PANTHER" id="PTHR39173:SF1">
    <property type="entry name" value="ACETYLTRANSFERASE"/>
    <property type="match status" value="1"/>
</dbReference>
<evidence type="ECO:0000259" key="1">
    <source>
        <dbReference type="PROSITE" id="PS51186"/>
    </source>
</evidence>
<reference evidence="2" key="1">
    <citation type="submission" date="2021-01" db="EMBL/GenBank/DDBJ databases">
        <title>Whole genome shotgun sequence of Dactylosporangium siamense NBRC 106093.</title>
        <authorList>
            <person name="Komaki H."/>
            <person name="Tamura T."/>
        </authorList>
    </citation>
    <scope>NUCLEOTIDE SEQUENCE</scope>
    <source>
        <strain evidence="2">NBRC 106093</strain>
    </source>
</reference>
<evidence type="ECO:0000313" key="2">
    <source>
        <dbReference type="EMBL" id="GIG43931.1"/>
    </source>
</evidence>
<dbReference type="SUPFAM" id="SSF55729">
    <property type="entry name" value="Acyl-CoA N-acyltransferases (Nat)"/>
    <property type="match status" value="1"/>
</dbReference>
<sequence length="188" mass="20564">MEAVPELSLPTARVQRSFRAAMAEFGGEGRGEPADFSMIGKEIRGFAERWSSPDGFAAYVDWLRAQALEDTTRPDGIVPSTTLWWVEGEDYLGRIAIRHRLTASLLEEGGHIGYDVRPSARRRGHATAMLRAALPLAHGLNIESALVTCDAGNVASRRVIEANGGILEDQRGAKLRFWLPTAPPAQRS</sequence>
<comment type="caution">
    <text evidence="2">The sequence shown here is derived from an EMBL/GenBank/DDBJ whole genome shotgun (WGS) entry which is preliminary data.</text>
</comment>
<organism evidence="2 3">
    <name type="scientific">Dactylosporangium siamense</name>
    <dbReference type="NCBI Taxonomy" id="685454"/>
    <lineage>
        <taxon>Bacteria</taxon>
        <taxon>Bacillati</taxon>
        <taxon>Actinomycetota</taxon>
        <taxon>Actinomycetes</taxon>
        <taxon>Micromonosporales</taxon>
        <taxon>Micromonosporaceae</taxon>
        <taxon>Dactylosporangium</taxon>
    </lineage>
</organism>
<dbReference type="Pfam" id="PF13302">
    <property type="entry name" value="Acetyltransf_3"/>
    <property type="match status" value="1"/>
</dbReference>
<name>A0A919UA06_9ACTN</name>
<dbReference type="PANTHER" id="PTHR39173">
    <property type="entry name" value="ACETYLTRANSFERASE"/>
    <property type="match status" value="1"/>
</dbReference>
<dbReference type="InterPro" id="IPR000182">
    <property type="entry name" value="GNAT_dom"/>
</dbReference>
<dbReference type="Gene3D" id="3.40.630.30">
    <property type="match status" value="1"/>
</dbReference>
<feature type="domain" description="N-acetyltransferase" evidence="1">
    <location>
        <begin position="41"/>
        <end position="188"/>
    </location>
</feature>
<dbReference type="EMBL" id="BONQ01000029">
    <property type="protein sequence ID" value="GIG43931.1"/>
    <property type="molecule type" value="Genomic_DNA"/>
</dbReference>
<proteinExistence type="predicted"/>
<dbReference type="AlphaFoldDB" id="A0A919UA06"/>
<accession>A0A919UA06</accession>
<dbReference type="GO" id="GO:0016747">
    <property type="term" value="F:acyltransferase activity, transferring groups other than amino-acyl groups"/>
    <property type="evidence" value="ECO:0007669"/>
    <property type="project" value="InterPro"/>
</dbReference>